<accession>A0A8T0VG47</accession>
<organism evidence="1 2">
    <name type="scientific">Panicum virgatum</name>
    <name type="common">Blackwell switchgrass</name>
    <dbReference type="NCBI Taxonomy" id="38727"/>
    <lineage>
        <taxon>Eukaryota</taxon>
        <taxon>Viridiplantae</taxon>
        <taxon>Streptophyta</taxon>
        <taxon>Embryophyta</taxon>
        <taxon>Tracheophyta</taxon>
        <taxon>Spermatophyta</taxon>
        <taxon>Magnoliopsida</taxon>
        <taxon>Liliopsida</taxon>
        <taxon>Poales</taxon>
        <taxon>Poaceae</taxon>
        <taxon>PACMAD clade</taxon>
        <taxon>Panicoideae</taxon>
        <taxon>Panicodae</taxon>
        <taxon>Paniceae</taxon>
        <taxon>Panicinae</taxon>
        <taxon>Panicum</taxon>
        <taxon>Panicum sect. Hiantes</taxon>
    </lineage>
</organism>
<keyword evidence="2" id="KW-1185">Reference proteome</keyword>
<proteinExistence type="predicted"/>
<protein>
    <submittedName>
        <fullName evidence="1">Uncharacterized protein</fullName>
    </submittedName>
</protein>
<name>A0A8T0VG47_PANVG</name>
<comment type="caution">
    <text evidence="1">The sequence shown here is derived from an EMBL/GenBank/DDBJ whole genome shotgun (WGS) entry which is preliminary data.</text>
</comment>
<evidence type="ECO:0000313" key="2">
    <source>
        <dbReference type="Proteomes" id="UP000823388"/>
    </source>
</evidence>
<dbReference type="AlphaFoldDB" id="A0A8T0VG47"/>
<reference evidence="1" key="1">
    <citation type="submission" date="2020-05" db="EMBL/GenBank/DDBJ databases">
        <title>WGS assembly of Panicum virgatum.</title>
        <authorList>
            <person name="Lovell J.T."/>
            <person name="Jenkins J."/>
            <person name="Shu S."/>
            <person name="Juenger T.E."/>
            <person name="Schmutz J."/>
        </authorList>
    </citation>
    <scope>NUCLEOTIDE SEQUENCE</scope>
    <source>
        <strain evidence="1">AP13</strain>
    </source>
</reference>
<evidence type="ECO:0000313" key="1">
    <source>
        <dbReference type="EMBL" id="KAG2630729.1"/>
    </source>
</evidence>
<sequence length="101" mass="10458">MEGSSPGKTLPDTLAFLGRAAAGLVVHCQGAAGSLSSAQLGTQDIGMLAELEDHDHFDMAKGIFGYGASWTFPVGLCHRLAPLVHLGSGSVSNFSVWVSGW</sequence>
<dbReference type="Proteomes" id="UP000823388">
    <property type="component" value="Chromosome 3K"/>
</dbReference>
<gene>
    <name evidence="1" type="ORF">PVAP13_3KG537033</name>
</gene>
<dbReference type="EMBL" id="CM029041">
    <property type="protein sequence ID" value="KAG2630729.1"/>
    <property type="molecule type" value="Genomic_DNA"/>
</dbReference>